<feature type="region of interest" description="Disordered" evidence="1">
    <location>
        <begin position="73"/>
        <end position="99"/>
    </location>
</feature>
<dbReference type="EMBL" id="KV407455">
    <property type="protein sequence ID" value="KZF24829.1"/>
    <property type="molecule type" value="Genomic_DNA"/>
</dbReference>
<dbReference type="InParanoid" id="A0A165IFP7"/>
<reference evidence="2 3" key="1">
    <citation type="journal article" date="2016" name="Fungal Biol.">
        <title>The genome of Xylona heveae provides a window into fungal endophytism.</title>
        <authorList>
            <person name="Gazis R."/>
            <person name="Kuo A."/>
            <person name="Riley R."/>
            <person name="LaButti K."/>
            <person name="Lipzen A."/>
            <person name="Lin J."/>
            <person name="Amirebrahimi M."/>
            <person name="Hesse C.N."/>
            <person name="Spatafora J.W."/>
            <person name="Henrissat B."/>
            <person name="Hainaut M."/>
            <person name="Grigoriev I.V."/>
            <person name="Hibbett D.S."/>
        </authorList>
    </citation>
    <scope>NUCLEOTIDE SEQUENCE [LARGE SCALE GENOMIC DNA]</scope>
    <source>
        <strain evidence="2 3">TC161</strain>
    </source>
</reference>
<feature type="compositionally biased region" description="Low complexity" evidence="1">
    <location>
        <begin position="158"/>
        <end position="171"/>
    </location>
</feature>
<protein>
    <submittedName>
        <fullName evidence="2">Uncharacterized protein</fullName>
    </submittedName>
</protein>
<evidence type="ECO:0000313" key="2">
    <source>
        <dbReference type="EMBL" id="KZF24829.1"/>
    </source>
</evidence>
<keyword evidence="3" id="KW-1185">Reference proteome</keyword>
<feature type="region of interest" description="Disordered" evidence="1">
    <location>
        <begin position="137"/>
        <end position="172"/>
    </location>
</feature>
<name>A0A165IFP7_XYLHT</name>
<dbReference type="RefSeq" id="XP_018190384.1">
    <property type="nucleotide sequence ID" value="XM_018336708.1"/>
</dbReference>
<sequence length="298" mass="32478">MSDGEVSESTESLPTPQSSPEPSTLESRTMRHAQTRPSFGRSNSANFVSQSTHLPAGMGSGAFSLPAHLAPAQDNTRLIPPGYSQIPQSPLYEQQGSVGREFQHPPQHQYAAAGSELEVPMHATPHHLLAAAQVLRASSEHGPDLSQSPANGAHMVQSSPGALSSGSSATSEQVHPHGMYYVHVQNNMPEVNYYVQDANMPPHYHGIQAPSNLIQSRPQQTGPQMSIPPPQDYGVQQHQQPQMWYDTMPYHPPMAVAPGLPPTAQPRSILSTRNNSEWWIKEEEDDSIPLPSKRASIF</sequence>
<evidence type="ECO:0000256" key="1">
    <source>
        <dbReference type="SAM" id="MobiDB-lite"/>
    </source>
</evidence>
<evidence type="ECO:0000313" key="3">
    <source>
        <dbReference type="Proteomes" id="UP000076632"/>
    </source>
</evidence>
<accession>A0A165IFP7</accession>
<gene>
    <name evidence="2" type="ORF">L228DRAFT_56665</name>
</gene>
<dbReference type="AlphaFoldDB" id="A0A165IFP7"/>
<proteinExistence type="predicted"/>
<organism evidence="2 3">
    <name type="scientific">Xylona heveae (strain CBS 132557 / TC161)</name>
    <dbReference type="NCBI Taxonomy" id="1328760"/>
    <lineage>
        <taxon>Eukaryota</taxon>
        <taxon>Fungi</taxon>
        <taxon>Dikarya</taxon>
        <taxon>Ascomycota</taxon>
        <taxon>Pezizomycotina</taxon>
        <taxon>Xylonomycetes</taxon>
        <taxon>Xylonales</taxon>
        <taxon>Xylonaceae</taxon>
        <taxon>Xylona</taxon>
    </lineage>
</organism>
<dbReference type="Proteomes" id="UP000076632">
    <property type="component" value="Unassembled WGS sequence"/>
</dbReference>
<feature type="compositionally biased region" description="Polar residues" evidence="1">
    <location>
        <begin position="35"/>
        <end position="53"/>
    </location>
</feature>
<feature type="region of interest" description="Disordered" evidence="1">
    <location>
        <begin position="1"/>
        <end position="53"/>
    </location>
</feature>
<dbReference type="GeneID" id="28901845"/>
<feature type="compositionally biased region" description="Polar residues" evidence="1">
    <location>
        <begin position="9"/>
        <end position="27"/>
    </location>
</feature>
<feature type="compositionally biased region" description="Polar residues" evidence="1">
    <location>
        <begin position="85"/>
        <end position="97"/>
    </location>
</feature>